<evidence type="ECO:0000256" key="8">
    <source>
        <dbReference type="ARBA" id="ARBA00023170"/>
    </source>
</evidence>
<dbReference type="Gene3D" id="2.170.130.10">
    <property type="entry name" value="TonB-dependent receptor, plug domain"/>
    <property type="match status" value="1"/>
</dbReference>
<keyword evidence="8" id="KW-0675">Receptor</keyword>
<dbReference type="Proteomes" id="UP000198629">
    <property type="component" value="Unassembled WGS sequence"/>
</dbReference>
<dbReference type="SUPFAM" id="SSF56935">
    <property type="entry name" value="Porins"/>
    <property type="match status" value="1"/>
</dbReference>
<dbReference type="PANTHER" id="PTHR30069">
    <property type="entry name" value="TONB-DEPENDENT OUTER MEMBRANE RECEPTOR"/>
    <property type="match status" value="1"/>
</dbReference>
<evidence type="ECO:0000256" key="9">
    <source>
        <dbReference type="ARBA" id="ARBA00023237"/>
    </source>
</evidence>
<evidence type="ECO:0000259" key="14">
    <source>
        <dbReference type="Pfam" id="PF07715"/>
    </source>
</evidence>
<dbReference type="InterPro" id="IPR037066">
    <property type="entry name" value="Plug_dom_sf"/>
</dbReference>
<dbReference type="PROSITE" id="PS52016">
    <property type="entry name" value="TONB_DEPENDENT_REC_3"/>
    <property type="match status" value="1"/>
</dbReference>
<proteinExistence type="inferred from homology"/>
<keyword evidence="4 10" id="KW-1134">Transmembrane beta strand</keyword>
<evidence type="ECO:0000256" key="2">
    <source>
        <dbReference type="ARBA" id="ARBA00009810"/>
    </source>
</evidence>
<keyword evidence="5 10" id="KW-0812">Transmembrane</keyword>
<dbReference type="RefSeq" id="WP_091472463.1">
    <property type="nucleotide sequence ID" value="NZ_FNFX01000005.1"/>
</dbReference>
<evidence type="ECO:0000256" key="6">
    <source>
        <dbReference type="ARBA" id="ARBA00023077"/>
    </source>
</evidence>
<evidence type="ECO:0000256" key="7">
    <source>
        <dbReference type="ARBA" id="ARBA00023136"/>
    </source>
</evidence>
<evidence type="ECO:0000256" key="3">
    <source>
        <dbReference type="ARBA" id="ARBA00022448"/>
    </source>
</evidence>
<evidence type="ECO:0000256" key="1">
    <source>
        <dbReference type="ARBA" id="ARBA00004571"/>
    </source>
</evidence>
<dbReference type="Gene3D" id="2.40.170.20">
    <property type="entry name" value="TonB-dependent receptor, beta-barrel domain"/>
    <property type="match status" value="1"/>
</dbReference>
<dbReference type="AlphaFoldDB" id="A0A1G9EVM7"/>
<evidence type="ECO:0000313" key="16">
    <source>
        <dbReference type="Proteomes" id="UP000198629"/>
    </source>
</evidence>
<keyword evidence="6 11" id="KW-0798">TonB box</keyword>
<keyword evidence="16" id="KW-1185">Reference proteome</keyword>
<reference evidence="16" key="1">
    <citation type="submission" date="2016-10" db="EMBL/GenBank/DDBJ databases">
        <authorList>
            <person name="Varghese N."/>
            <person name="Submissions S."/>
        </authorList>
    </citation>
    <scope>NUCLEOTIDE SEQUENCE [LARGE SCALE GENOMIC DNA]</scope>
    <source>
        <strain evidence="16">CBMB127</strain>
    </source>
</reference>
<dbReference type="Pfam" id="PF07715">
    <property type="entry name" value="Plug"/>
    <property type="match status" value="1"/>
</dbReference>
<evidence type="ECO:0000313" key="15">
    <source>
        <dbReference type="EMBL" id="SDK80143.1"/>
    </source>
</evidence>
<dbReference type="GO" id="GO:0009279">
    <property type="term" value="C:cell outer membrane"/>
    <property type="evidence" value="ECO:0007669"/>
    <property type="project" value="UniProtKB-SubCell"/>
</dbReference>
<dbReference type="InterPro" id="IPR012910">
    <property type="entry name" value="Plug_dom"/>
</dbReference>
<dbReference type="InterPro" id="IPR036942">
    <property type="entry name" value="Beta-barrel_TonB_sf"/>
</dbReference>
<evidence type="ECO:0000256" key="5">
    <source>
        <dbReference type="ARBA" id="ARBA00022692"/>
    </source>
</evidence>
<comment type="similarity">
    <text evidence="2 10 11">Belongs to the TonB-dependent receptor family.</text>
</comment>
<keyword evidence="9 10" id="KW-0998">Cell outer membrane</keyword>
<dbReference type="PANTHER" id="PTHR30069:SF49">
    <property type="entry name" value="OUTER MEMBRANE PROTEIN C"/>
    <property type="match status" value="1"/>
</dbReference>
<evidence type="ECO:0000259" key="13">
    <source>
        <dbReference type="Pfam" id="PF00593"/>
    </source>
</evidence>
<feature type="signal peptide" evidence="12">
    <location>
        <begin position="1"/>
        <end position="19"/>
    </location>
</feature>
<evidence type="ECO:0000256" key="11">
    <source>
        <dbReference type="RuleBase" id="RU003357"/>
    </source>
</evidence>
<keyword evidence="3 10" id="KW-0813">Transport</keyword>
<evidence type="ECO:0000256" key="4">
    <source>
        <dbReference type="ARBA" id="ARBA00022452"/>
    </source>
</evidence>
<dbReference type="InterPro" id="IPR000531">
    <property type="entry name" value="Beta-barrel_TonB"/>
</dbReference>
<dbReference type="STRING" id="492660.SAMN05192566_2479"/>
<gene>
    <name evidence="15" type="ORF">SAMN05192566_2479</name>
</gene>
<organism evidence="15 16">
    <name type="scientific">Methylophilus rhizosphaerae</name>
    <dbReference type="NCBI Taxonomy" id="492660"/>
    <lineage>
        <taxon>Bacteria</taxon>
        <taxon>Pseudomonadati</taxon>
        <taxon>Pseudomonadota</taxon>
        <taxon>Betaproteobacteria</taxon>
        <taxon>Nitrosomonadales</taxon>
        <taxon>Methylophilaceae</taxon>
        <taxon>Methylophilus</taxon>
    </lineage>
</organism>
<dbReference type="Pfam" id="PF00593">
    <property type="entry name" value="TonB_dep_Rec_b-barrel"/>
    <property type="match status" value="1"/>
</dbReference>
<keyword evidence="7 10" id="KW-0472">Membrane</keyword>
<feature type="domain" description="TonB-dependent receptor-like beta-barrel" evidence="13">
    <location>
        <begin position="222"/>
        <end position="690"/>
    </location>
</feature>
<dbReference type="EMBL" id="FNFX01000005">
    <property type="protein sequence ID" value="SDK80143.1"/>
    <property type="molecule type" value="Genomic_DNA"/>
</dbReference>
<dbReference type="GO" id="GO:0044718">
    <property type="term" value="P:siderophore transmembrane transport"/>
    <property type="evidence" value="ECO:0007669"/>
    <property type="project" value="TreeGrafter"/>
</dbReference>
<accession>A0A1G9EVM7</accession>
<dbReference type="GO" id="GO:0015344">
    <property type="term" value="F:siderophore uptake transmembrane transporter activity"/>
    <property type="evidence" value="ECO:0007669"/>
    <property type="project" value="TreeGrafter"/>
</dbReference>
<feature type="chain" id="PRO_5011501208" evidence="12">
    <location>
        <begin position="20"/>
        <end position="735"/>
    </location>
</feature>
<comment type="subcellular location">
    <subcellularLocation>
        <location evidence="1 10">Cell outer membrane</location>
        <topology evidence="1 10">Multi-pass membrane protein</topology>
    </subcellularLocation>
</comment>
<dbReference type="InterPro" id="IPR039426">
    <property type="entry name" value="TonB-dep_rcpt-like"/>
</dbReference>
<sequence length="735" mass="81384">MQSRIYLAVMCAWPCLAFADHLDIDAVTVEAPQTEHAVAAEQNTAQAAGDSASLVSDMFGLQLRRGGGVSSLPMMQGLADDRIRIKVDGMDLISSCANHMNPALSYIDPANIADVKVYRGLAPVSVGGDSIAGSIVVNSARPVFAVDDSLLTQASLNTFYRSNNDAFGVNASALVANQQVYLRYTGATVDANNAHAGGAFKPAGAAASDRGWLDADEIGSTAYRSTNHALALGFHLDNHLLEFKLGLQDIDKQGFVNQRMDMTGNQSEQYQLRHEARFDWGQWQTRLYHEHTRHSMNFGADKQFLYGDAPGMPMNTRGYTTGLNSQVDWLLNARDTLRLGLDVQRYRLNDDWPASGSGMMMGPGTFQNIHNGERDRNDVYAEWDAAWSQAWWTQIGLRLSEVETKAGTVQGYNPSTTPSMMMGYAMAYGIAASEFNAKDRSTRDTNVDTTWLAKYIPDEMQQYEFGYALKMRSPNLYERYTWAATNSMVTNMNNWVGDGNGYVGNASLKPEKAHTFQLTADWHDAERHDWQLKWTPFYRYIQDYIDAASCASAGYVNAGNDCPARTDGFSNLSLGNQSARMYGFDLNARKTLVADSAWGSLGAQLDINYVRGKNTTSHDDLYGVMPLNAKLALLHNYGGWKNRIQARMVDNKSHIQAIRHENETPGYMLLDLYSSYEWKKARLDVGLENVLDKFYFDPTGGAYLGQGATMGATVLQGLQVPGWGRSVNVALTLFY</sequence>
<evidence type="ECO:0000256" key="12">
    <source>
        <dbReference type="SAM" id="SignalP"/>
    </source>
</evidence>
<feature type="domain" description="TonB-dependent receptor plug" evidence="14">
    <location>
        <begin position="30"/>
        <end position="133"/>
    </location>
</feature>
<keyword evidence="12" id="KW-0732">Signal</keyword>
<dbReference type="OrthoDB" id="5332150at2"/>
<protein>
    <submittedName>
        <fullName evidence="15">Iron complex outermembrane recepter protein</fullName>
    </submittedName>
</protein>
<name>A0A1G9EVM7_9PROT</name>
<evidence type="ECO:0000256" key="10">
    <source>
        <dbReference type="PROSITE-ProRule" id="PRU01360"/>
    </source>
</evidence>